<accession>A0A2G8RG16</accession>
<sequence length="96" mass="10870">MSREQTAVKFAAFAVACSLKGDRLDPRDLARLEAQAAEQLEDTAPLRRAIEGWARQIRNHPGDRQRLIRLADQMGDYIQLLNQPVPPDADRKDIYG</sequence>
<name>A0A2G8RG16_9RHOB</name>
<evidence type="ECO:0000313" key="2">
    <source>
        <dbReference type="Proteomes" id="UP000231259"/>
    </source>
</evidence>
<dbReference type="AlphaFoldDB" id="A0A2G8RG16"/>
<dbReference type="OrthoDB" id="9947769at2"/>
<comment type="caution">
    <text evidence="1">The sequence shown here is derived from an EMBL/GenBank/DDBJ whole genome shotgun (WGS) entry which is preliminary data.</text>
</comment>
<keyword evidence="2" id="KW-1185">Reference proteome</keyword>
<gene>
    <name evidence="1" type="ORF">P775_08325</name>
</gene>
<reference evidence="1 2" key="1">
    <citation type="submission" date="2013-09" db="EMBL/GenBank/DDBJ databases">
        <title>Genome sequencing of Phaeobacter antarcticus sp. nov. SM1211.</title>
        <authorList>
            <person name="Zhang X.-Y."/>
            <person name="Liu C."/>
            <person name="Chen X.-L."/>
            <person name="Xie B.-B."/>
            <person name="Qin Q.-L."/>
            <person name="Rong J.-C."/>
            <person name="Zhang Y.-Z."/>
        </authorList>
    </citation>
    <scope>NUCLEOTIDE SEQUENCE [LARGE SCALE GENOMIC DNA]</scope>
    <source>
        <strain evidence="1 2">SM1211</strain>
    </source>
</reference>
<protein>
    <submittedName>
        <fullName evidence="1">Uncharacterized protein</fullName>
    </submittedName>
</protein>
<dbReference type="RefSeq" id="WP_099910473.1">
    <property type="nucleotide sequence ID" value="NZ_AWWI01000060.1"/>
</dbReference>
<organism evidence="1 2">
    <name type="scientific">Puniceibacterium antarcticum</name>
    <dbReference type="NCBI Taxonomy" id="1206336"/>
    <lineage>
        <taxon>Bacteria</taxon>
        <taxon>Pseudomonadati</taxon>
        <taxon>Pseudomonadota</taxon>
        <taxon>Alphaproteobacteria</taxon>
        <taxon>Rhodobacterales</taxon>
        <taxon>Paracoccaceae</taxon>
        <taxon>Puniceibacterium</taxon>
    </lineage>
</organism>
<dbReference type="Proteomes" id="UP000231259">
    <property type="component" value="Unassembled WGS sequence"/>
</dbReference>
<proteinExistence type="predicted"/>
<evidence type="ECO:0000313" key="1">
    <source>
        <dbReference type="EMBL" id="PIL20525.1"/>
    </source>
</evidence>
<dbReference type="EMBL" id="AWWI01000060">
    <property type="protein sequence ID" value="PIL20525.1"/>
    <property type="molecule type" value="Genomic_DNA"/>
</dbReference>